<evidence type="ECO:0000256" key="13">
    <source>
        <dbReference type="ARBA" id="ARBA00022777"/>
    </source>
</evidence>
<feature type="transmembrane region" description="Helical" evidence="21">
    <location>
        <begin position="153"/>
        <end position="173"/>
    </location>
</feature>
<evidence type="ECO:0000256" key="10">
    <source>
        <dbReference type="ARBA" id="ARBA00022679"/>
    </source>
</evidence>
<dbReference type="Pfam" id="PF07730">
    <property type="entry name" value="HisKA_3"/>
    <property type="match status" value="1"/>
</dbReference>
<evidence type="ECO:0000313" key="25">
    <source>
        <dbReference type="Proteomes" id="UP000232638"/>
    </source>
</evidence>
<dbReference type="SMART" id="SM00387">
    <property type="entry name" value="HATPase_c"/>
    <property type="match status" value="1"/>
</dbReference>
<evidence type="ECO:0000256" key="3">
    <source>
        <dbReference type="ARBA" id="ARBA00004370"/>
    </source>
</evidence>
<dbReference type="InterPro" id="IPR011712">
    <property type="entry name" value="Sig_transdc_His_kin_sub3_dim/P"/>
</dbReference>
<evidence type="ECO:0000256" key="17">
    <source>
        <dbReference type="ARBA" id="ARBA00023014"/>
    </source>
</evidence>
<keyword evidence="17" id="KW-0411">Iron-sulfur</keyword>
<keyword evidence="10" id="KW-0808">Transferase</keyword>
<dbReference type="Pfam" id="PF02518">
    <property type="entry name" value="HATPase_c"/>
    <property type="match status" value="1"/>
</dbReference>
<feature type="domain" description="Histidine kinase" evidence="22">
    <location>
        <begin position="368"/>
        <end position="460"/>
    </location>
</feature>
<comment type="catalytic activity">
    <reaction evidence="1">
        <text>ATP + protein L-histidine = ADP + protein N-phospho-L-histidine.</text>
        <dbReference type="EC" id="2.7.13.3"/>
    </reaction>
</comment>
<dbReference type="InterPro" id="IPR005467">
    <property type="entry name" value="His_kinase_dom"/>
</dbReference>
<dbReference type="EMBL" id="CP020370">
    <property type="protein sequence ID" value="AUB83936.1"/>
    <property type="molecule type" value="Genomic_DNA"/>
</dbReference>
<dbReference type="SUPFAM" id="SSF55874">
    <property type="entry name" value="ATPase domain of HSP90 chaperone/DNA topoisomerase II/histidine kinase"/>
    <property type="match status" value="1"/>
</dbReference>
<keyword evidence="13" id="KW-0418">Kinase</keyword>
<keyword evidence="15" id="KW-0408">Iron</keyword>
<dbReference type="PANTHER" id="PTHR24421:SF10">
    <property type="entry name" value="NITRATE_NITRITE SENSOR PROTEIN NARQ"/>
    <property type="match status" value="1"/>
</dbReference>
<feature type="domain" description="HAMP" evidence="23">
    <location>
        <begin position="177"/>
        <end position="231"/>
    </location>
</feature>
<evidence type="ECO:0000313" key="24">
    <source>
        <dbReference type="EMBL" id="AUB83936.1"/>
    </source>
</evidence>
<evidence type="ECO:0000256" key="20">
    <source>
        <dbReference type="SAM" id="MobiDB-lite"/>
    </source>
</evidence>
<dbReference type="Pfam" id="PF17152">
    <property type="entry name" value="CHASE8"/>
    <property type="match status" value="1"/>
</dbReference>
<keyword evidence="21" id="KW-1133">Transmembrane helix</keyword>
<evidence type="ECO:0000256" key="9">
    <source>
        <dbReference type="ARBA" id="ARBA00022553"/>
    </source>
</evidence>
<keyword evidence="14" id="KW-0067">ATP-binding</keyword>
<comment type="subcellular location">
    <subcellularLocation>
        <location evidence="4">Cytoplasm</location>
    </subcellularLocation>
    <subcellularLocation>
        <location evidence="3">Membrane</location>
    </subcellularLocation>
</comment>
<evidence type="ECO:0000256" key="5">
    <source>
        <dbReference type="ARBA" id="ARBA00012438"/>
    </source>
</evidence>
<dbReference type="PRINTS" id="PR00344">
    <property type="entry name" value="BCTRLSENSOR"/>
</dbReference>
<dbReference type="InterPro" id="IPR050482">
    <property type="entry name" value="Sensor_HK_TwoCompSys"/>
</dbReference>
<dbReference type="SMART" id="SM00304">
    <property type="entry name" value="HAMP"/>
    <property type="match status" value="1"/>
</dbReference>
<dbReference type="Gene3D" id="6.10.340.10">
    <property type="match status" value="1"/>
</dbReference>
<evidence type="ECO:0000256" key="7">
    <source>
        <dbReference type="ARBA" id="ARBA00022485"/>
    </source>
</evidence>
<accession>A0A2K8UED8</accession>
<evidence type="ECO:0000259" key="22">
    <source>
        <dbReference type="PROSITE" id="PS50109"/>
    </source>
</evidence>
<dbReference type="GO" id="GO:0000155">
    <property type="term" value="F:phosphorelay sensor kinase activity"/>
    <property type="evidence" value="ECO:0007669"/>
    <property type="project" value="InterPro"/>
</dbReference>
<keyword evidence="21" id="KW-0472">Membrane</keyword>
<dbReference type="Gene3D" id="1.20.5.1930">
    <property type="match status" value="1"/>
</dbReference>
<keyword evidence="9" id="KW-0597">Phosphoprotein</keyword>
<sequence>MSRQQSIRTRVMLALMLMTLAPLGLATLLSMVMDLTLMRDHMLRDLQVLAQVVGENCVSALVFDDPETARRQLATLEREYQIREALLYDAAGREVARWQREAADLDDPRTAGLHRLLATRVRVDYRMRFDDRPVGHILIHARLDELNRQLAQYLWIAGLFALLTLAAALALALRLQRRLSDPILALAEQSRVISGEETFAARIRDPGAGPELATLVQGFNAVLDAVEHRESELAQRADALDLANRRLRRLAIEMALVEETERARLAGELHDSPMQKLALAQMQVDAAGRERDAESEQMLATGLELLREGISELRSLQFELSPPVLHQRGLPAALEWLAANARVRWGIPIHCVIGADTPPLGRDLSVILFRAARELVYNLIKHARATRGEIRLTGTAAGLELRVEDDGIGFDTDGDGAPGSPAAGFGLYSLRERVALLGGSLSVEALAPGTRVSIRLPVTVLGEFPKGRRPPAPHSDQGDARP</sequence>
<dbReference type="PROSITE" id="PS50885">
    <property type="entry name" value="HAMP"/>
    <property type="match status" value="1"/>
</dbReference>
<dbReference type="EC" id="2.7.13.3" evidence="5"/>
<dbReference type="CDD" id="cd16917">
    <property type="entry name" value="HATPase_UhpB-NarQ-NarX-like"/>
    <property type="match status" value="1"/>
</dbReference>
<keyword evidence="7" id="KW-0004">4Fe-4S</keyword>
<evidence type="ECO:0000256" key="1">
    <source>
        <dbReference type="ARBA" id="ARBA00000085"/>
    </source>
</evidence>
<dbReference type="RefSeq" id="WP_100921611.1">
    <property type="nucleotide sequence ID" value="NZ_CP020370.1"/>
</dbReference>
<dbReference type="InterPro" id="IPR003660">
    <property type="entry name" value="HAMP_dom"/>
</dbReference>
<reference evidence="24 25" key="1">
    <citation type="submission" date="2017-03" db="EMBL/GenBank/DDBJ databases">
        <title>Complete genome sequence of Candidatus 'Thiodictyon syntrophicum' sp. nov. strain Cad16T, a photolithoautotroph purple sulfur bacterium isolated from an alpine meromictic lake.</title>
        <authorList>
            <person name="Luedin S.M."/>
            <person name="Pothier J.F."/>
            <person name="Danza F."/>
            <person name="Storelli N."/>
            <person name="Wittwer M."/>
            <person name="Tonolla M."/>
        </authorList>
    </citation>
    <scope>NUCLEOTIDE SEQUENCE [LARGE SCALE GENOMIC DNA]</scope>
    <source>
        <strain evidence="24 25">Cad16T</strain>
    </source>
</reference>
<evidence type="ECO:0000256" key="14">
    <source>
        <dbReference type="ARBA" id="ARBA00022840"/>
    </source>
</evidence>
<keyword evidence="25" id="KW-1185">Reference proteome</keyword>
<dbReference type="GO" id="GO:0046872">
    <property type="term" value="F:metal ion binding"/>
    <property type="evidence" value="ECO:0007669"/>
    <property type="project" value="UniProtKB-KW"/>
</dbReference>
<dbReference type="InterPro" id="IPR036890">
    <property type="entry name" value="HATPase_C_sf"/>
</dbReference>
<dbReference type="InterPro" id="IPR004358">
    <property type="entry name" value="Sig_transdc_His_kin-like_C"/>
</dbReference>
<evidence type="ECO:0000256" key="2">
    <source>
        <dbReference type="ARBA" id="ARBA00001966"/>
    </source>
</evidence>
<evidence type="ECO:0000256" key="8">
    <source>
        <dbReference type="ARBA" id="ARBA00022490"/>
    </source>
</evidence>
<evidence type="ECO:0000256" key="11">
    <source>
        <dbReference type="ARBA" id="ARBA00022723"/>
    </source>
</evidence>
<evidence type="ECO:0000259" key="23">
    <source>
        <dbReference type="PROSITE" id="PS50885"/>
    </source>
</evidence>
<dbReference type="GO" id="GO:0005737">
    <property type="term" value="C:cytoplasm"/>
    <property type="evidence" value="ECO:0007669"/>
    <property type="project" value="UniProtKB-SubCell"/>
</dbReference>
<evidence type="ECO:0000256" key="4">
    <source>
        <dbReference type="ARBA" id="ARBA00004496"/>
    </source>
</evidence>
<dbReference type="AlphaFoldDB" id="A0A2K8UED8"/>
<protein>
    <recommendedName>
        <fullName evidence="6">Oxygen sensor histidine kinase NreB</fullName>
        <ecNumber evidence="5">2.7.13.3</ecNumber>
    </recommendedName>
    <alternativeName>
        <fullName evidence="19">Nitrogen regulation protein B</fullName>
    </alternativeName>
</protein>
<dbReference type="GO" id="GO:0046983">
    <property type="term" value="F:protein dimerization activity"/>
    <property type="evidence" value="ECO:0007669"/>
    <property type="project" value="InterPro"/>
</dbReference>
<dbReference type="GO" id="GO:0005524">
    <property type="term" value="F:ATP binding"/>
    <property type="evidence" value="ECO:0007669"/>
    <property type="project" value="UniProtKB-KW"/>
</dbReference>
<comment type="cofactor">
    <cofactor evidence="2">
        <name>[4Fe-4S] cluster</name>
        <dbReference type="ChEBI" id="CHEBI:49883"/>
    </cofactor>
</comment>
<evidence type="ECO:0000256" key="18">
    <source>
        <dbReference type="ARBA" id="ARBA00024827"/>
    </source>
</evidence>
<keyword evidence="11" id="KW-0479">Metal-binding</keyword>
<dbReference type="PROSITE" id="PS50109">
    <property type="entry name" value="HIS_KIN"/>
    <property type="match status" value="1"/>
</dbReference>
<comment type="function">
    <text evidence="18">Member of the two-component regulatory system NreB/NreC involved in the control of dissimilatory nitrate/nitrite reduction in response to oxygen. NreB functions as a direct oxygen sensor histidine kinase which is autophosphorylated, in the absence of oxygen, probably at the conserved histidine residue, and transfers its phosphate group probably to a conserved aspartate residue of NreC. NreB/NreC activates the expression of the nitrate (narGHJI) and nitrite (nir) reductase operons, as well as the putative nitrate transporter gene narT.</text>
</comment>
<dbReference type="Gene3D" id="3.30.565.10">
    <property type="entry name" value="Histidine kinase-like ATPase, C-terminal domain"/>
    <property type="match status" value="1"/>
</dbReference>
<evidence type="ECO:0000256" key="16">
    <source>
        <dbReference type="ARBA" id="ARBA00023012"/>
    </source>
</evidence>
<feature type="transmembrane region" description="Helical" evidence="21">
    <location>
        <begin position="12"/>
        <end position="33"/>
    </location>
</feature>
<dbReference type="InterPro" id="IPR003594">
    <property type="entry name" value="HATPase_dom"/>
</dbReference>
<dbReference type="GO" id="GO:0016020">
    <property type="term" value="C:membrane"/>
    <property type="evidence" value="ECO:0007669"/>
    <property type="project" value="UniProtKB-SubCell"/>
</dbReference>
<gene>
    <name evidence="24" type="ORF">THSYN_25390</name>
</gene>
<dbReference type="GO" id="GO:0051539">
    <property type="term" value="F:4 iron, 4 sulfur cluster binding"/>
    <property type="evidence" value="ECO:0007669"/>
    <property type="project" value="UniProtKB-KW"/>
</dbReference>
<keyword evidence="16" id="KW-0902">Two-component regulatory system</keyword>
<dbReference type="KEGG" id="tsy:THSYN_25390"/>
<feature type="region of interest" description="Disordered" evidence="20">
    <location>
        <begin position="463"/>
        <end position="482"/>
    </location>
</feature>
<evidence type="ECO:0000256" key="19">
    <source>
        <dbReference type="ARBA" id="ARBA00030800"/>
    </source>
</evidence>
<evidence type="ECO:0000256" key="15">
    <source>
        <dbReference type="ARBA" id="ARBA00023004"/>
    </source>
</evidence>
<evidence type="ECO:0000256" key="12">
    <source>
        <dbReference type="ARBA" id="ARBA00022741"/>
    </source>
</evidence>
<name>A0A2K8UED8_9GAMM</name>
<dbReference type="OrthoDB" id="9180959at2"/>
<organism evidence="24 25">
    <name type="scientific">Candidatus Thiodictyon syntrophicum</name>
    <dbReference type="NCBI Taxonomy" id="1166950"/>
    <lineage>
        <taxon>Bacteria</taxon>
        <taxon>Pseudomonadati</taxon>
        <taxon>Pseudomonadota</taxon>
        <taxon>Gammaproteobacteria</taxon>
        <taxon>Chromatiales</taxon>
        <taxon>Chromatiaceae</taxon>
        <taxon>Thiodictyon</taxon>
    </lineage>
</organism>
<keyword evidence="8" id="KW-0963">Cytoplasm</keyword>
<keyword evidence="12" id="KW-0547">Nucleotide-binding</keyword>
<evidence type="ECO:0000256" key="6">
    <source>
        <dbReference type="ARBA" id="ARBA00017322"/>
    </source>
</evidence>
<dbReference type="InterPro" id="IPR033417">
    <property type="entry name" value="CHASE8"/>
</dbReference>
<dbReference type="PANTHER" id="PTHR24421">
    <property type="entry name" value="NITRATE/NITRITE SENSOR PROTEIN NARX-RELATED"/>
    <property type="match status" value="1"/>
</dbReference>
<evidence type="ECO:0000256" key="21">
    <source>
        <dbReference type="SAM" id="Phobius"/>
    </source>
</evidence>
<keyword evidence="21" id="KW-0812">Transmembrane</keyword>
<proteinExistence type="predicted"/>
<dbReference type="Proteomes" id="UP000232638">
    <property type="component" value="Chromosome"/>
</dbReference>